<reference evidence="5" key="1">
    <citation type="submission" date="2018-06" db="EMBL/GenBank/DDBJ databases">
        <authorList>
            <person name="Zhirakovskaya E."/>
        </authorList>
    </citation>
    <scope>NUCLEOTIDE SEQUENCE</scope>
</reference>
<protein>
    <submittedName>
        <fullName evidence="5">Transcriptional regulator, GntR family</fullName>
    </submittedName>
</protein>
<dbReference type="Pfam" id="PF00392">
    <property type="entry name" value="GntR"/>
    <property type="match status" value="1"/>
</dbReference>
<dbReference type="Gene3D" id="1.10.10.10">
    <property type="entry name" value="Winged helix-like DNA-binding domain superfamily/Winged helix DNA-binding domain"/>
    <property type="match status" value="1"/>
</dbReference>
<dbReference type="PROSITE" id="PS50949">
    <property type="entry name" value="HTH_GNTR"/>
    <property type="match status" value="1"/>
</dbReference>
<dbReference type="GO" id="GO:0003677">
    <property type="term" value="F:DNA binding"/>
    <property type="evidence" value="ECO:0007669"/>
    <property type="project" value="UniProtKB-KW"/>
</dbReference>
<dbReference type="InterPro" id="IPR000524">
    <property type="entry name" value="Tscrpt_reg_HTH_GntR"/>
</dbReference>
<evidence type="ECO:0000256" key="3">
    <source>
        <dbReference type="ARBA" id="ARBA00023163"/>
    </source>
</evidence>
<dbReference type="GO" id="GO:0003700">
    <property type="term" value="F:DNA-binding transcription factor activity"/>
    <property type="evidence" value="ECO:0007669"/>
    <property type="project" value="InterPro"/>
</dbReference>
<dbReference type="SUPFAM" id="SSF46785">
    <property type="entry name" value="Winged helix' DNA-binding domain"/>
    <property type="match status" value="1"/>
</dbReference>
<dbReference type="InterPro" id="IPR036390">
    <property type="entry name" value="WH_DNA-bd_sf"/>
</dbReference>
<dbReference type="AlphaFoldDB" id="A0A3B0S454"/>
<dbReference type="PANTHER" id="PTHR38445:SF10">
    <property type="entry name" value="GNTR-FAMILY TRANSCRIPTIONAL REGULATOR"/>
    <property type="match status" value="1"/>
</dbReference>
<dbReference type="PANTHER" id="PTHR38445">
    <property type="entry name" value="HTH-TYPE TRANSCRIPTIONAL REPRESSOR YTRA"/>
    <property type="match status" value="1"/>
</dbReference>
<sequence length="124" mass="14092">MATQWKDDQPIYLQLKEQIMAMIIDGVLEEGEALPSVRKVAVDYQINPITASKAYAELVDEGLVEKRRGLGMFILEGARKNLLNAEQKKFIEQEWPEIIKRISLLGLDARQLIETAENNSNHQA</sequence>
<feature type="domain" description="HTH gntR-type" evidence="4">
    <location>
        <begin position="9"/>
        <end position="77"/>
    </location>
</feature>
<evidence type="ECO:0000259" key="4">
    <source>
        <dbReference type="PROSITE" id="PS50949"/>
    </source>
</evidence>
<accession>A0A3B0S454</accession>
<dbReference type="CDD" id="cd07377">
    <property type="entry name" value="WHTH_GntR"/>
    <property type="match status" value="1"/>
</dbReference>
<evidence type="ECO:0000256" key="2">
    <source>
        <dbReference type="ARBA" id="ARBA00023125"/>
    </source>
</evidence>
<dbReference type="SMART" id="SM00345">
    <property type="entry name" value="HTH_GNTR"/>
    <property type="match status" value="1"/>
</dbReference>
<organism evidence="5">
    <name type="scientific">hydrothermal vent metagenome</name>
    <dbReference type="NCBI Taxonomy" id="652676"/>
    <lineage>
        <taxon>unclassified sequences</taxon>
        <taxon>metagenomes</taxon>
        <taxon>ecological metagenomes</taxon>
    </lineage>
</organism>
<evidence type="ECO:0000256" key="1">
    <source>
        <dbReference type="ARBA" id="ARBA00023015"/>
    </source>
</evidence>
<evidence type="ECO:0000313" key="5">
    <source>
        <dbReference type="EMBL" id="VAV98632.1"/>
    </source>
</evidence>
<keyword evidence="3" id="KW-0804">Transcription</keyword>
<keyword evidence="2" id="KW-0238">DNA-binding</keyword>
<dbReference type="EMBL" id="UOEJ01000105">
    <property type="protein sequence ID" value="VAV98632.1"/>
    <property type="molecule type" value="Genomic_DNA"/>
</dbReference>
<name>A0A3B0S454_9ZZZZ</name>
<keyword evidence="1" id="KW-0805">Transcription regulation</keyword>
<gene>
    <name evidence="5" type="ORF">MNBD_ALPHA01-28</name>
</gene>
<dbReference type="InterPro" id="IPR036388">
    <property type="entry name" value="WH-like_DNA-bd_sf"/>
</dbReference>
<dbReference type="Gene3D" id="6.10.250.1220">
    <property type="match status" value="1"/>
</dbReference>
<proteinExistence type="predicted"/>